<proteinExistence type="predicted"/>
<reference evidence="1 2" key="1">
    <citation type="submission" date="2017-07" db="EMBL/GenBank/DDBJ databases">
        <title>Draft genome of Ochrobactrum lupini type strain LUP21.</title>
        <authorList>
            <person name="Krzyzanowska D.M."/>
            <person name="Jafra S."/>
        </authorList>
    </citation>
    <scope>NUCLEOTIDE SEQUENCE [LARGE SCALE GENOMIC DNA]</scope>
    <source>
        <strain evidence="1 2">LUP21</strain>
    </source>
</reference>
<gene>
    <name evidence="1" type="ORF">CES86_1302</name>
</gene>
<evidence type="ECO:0000313" key="2">
    <source>
        <dbReference type="Proteomes" id="UP000216363"/>
    </source>
</evidence>
<dbReference type="AlphaFoldDB" id="A0A256GW31"/>
<comment type="caution">
    <text evidence="1">The sequence shown here is derived from an EMBL/GenBank/DDBJ whole genome shotgun (WGS) entry which is preliminary data.</text>
</comment>
<dbReference type="Proteomes" id="UP000216363">
    <property type="component" value="Unassembled WGS sequence"/>
</dbReference>
<dbReference type="EMBL" id="NNRN01000039">
    <property type="protein sequence ID" value="OYR31352.1"/>
    <property type="molecule type" value="Genomic_DNA"/>
</dbReference>
<protein>
    <submittedName>
        <fullName evidence="1">Uncharacterized protein</fullName>
    </submittedName>
</protein>
<sequence>MSRAKVKIVRLIFATRRGPESGPQWITALPAAVVLDRL</sequence>
<evidence type="ECO:0000313" key="1">
    <source>
        <dbReference type="EMBL" id="OYR31352.1"/>
    </source>
</evidence>
<organism evidence="1 2">
    <name type="scientific">Brucella lupini</name>
    <dbReference type="NCBI Taxonomy" id="255457"/>
    <lineage>
        <taxon>Bacteria</taxon>
        <taxon>Pseudomonadati</taxon>
        <taxon>Pseudomonadota</taxon>
        <taxon>Alphaproteobacteria</taxon>
        <taxon>Hyphomicrobiales</taxon>
        <taxon>Brucellaceae</taxon>
        <taxon>Brucella/Ochrobactrum group</taxon>
        <taxon>Brucella</taxon>
    </lineage>
</organism>
<accession>A0A256GW31</accession>
<name>A0A256GW31_9HYPH</name>